<keyword evidence="6" id="KW-1133">Transmembrane helix</keyword>
<feature type="region of interest" description="Disordered" evidence="5">
    <location>
        <begin position="741"/>
        <end position="763"/>
    </location>
</feature>
<gene>
    <name evidence="7" type="ORF">RclHR1_02810013</name>
</gene>
<evidence type="ECO:0000256" key="6">
    <source>
        <dbReference type="SAM" id="Phobius"/>
    </source>
</evidence>
<accession>A0A2Z6R3V1</accession>
<feature type="transmembrane region" description="Helical" evidence="6">
    <location>
        <begin position="12"/>
        <end position="31"/>
    </location>
</feature>
<dbReference type="SUPFAM" id="SSF53448">
    <property type="entry name" value="Nucleotide-diphospho-sugar transferases"/>
    <property type="match status" value="1"/>
</dbReference>
<dbReference type="Gene3D" id="1.20.1270.60">
    <property type="entry name" value="Arfaptin homology (AH) domain/BAR domain"/>
    <property type="match status" value="1"/>
</dbReference>
<feature type="compositionally biased region" description="Polar residues" evidence="5">
    <location>
        <begin position="816"/>
        <end position="829"/>
    </location>
</feature>
<feature type="compositionally biased region" description="Basic and acidic residues" evidence="5">
    <location>
        <begin position="847"/>
        <end position="864"/>
    </location>
</feature>
<evidence type="ECO:0000313" key="7">
    <source>
        <dbReference type="EMBL" id="GBB96695.1"/>
    </source>
</evidence>
<evidence type="ECO:0000256" key="1">
    <source>
        <dbReference type="ARBA" id="ARBA00005664"/>
    </source>
</evidence>
<feature type="region of interest" description="Disordered" evidence="5">
    <location>
        <begin position="797"/>
        <end position="932"/>
    </location>
</feature>
<proteinExistence type="inferred from homology"/>
<dbReference type="GO" id="GO:0070941">
    <property type="term" value="P:eisosome assembly"/>
    <property type="evidence" value="ECO:0007669"/>
    <property type="project" value="TreeGrafter"/>
</dbReference>
<evidence type="ECO:0000256" key="5">
    <source>
        <dbReference type="SAM" id="MobiDB-lite"/>
    </source>
</evidence>
<dbReference type="AlphaFoldDB" id="A0A2Z6R3V1"/>
<feature type="compositionally biased region" description="Polar residues" evidence="5">
    <location>
        <begin position="907"/>
        <end position="932"/>
    </location>
</feature>
<dbReference type="STRING" id="94130.A0A2Z6R3V1"/>
<evidence type="ECO:0000256" key="2">
    <source>
        <dbReference type="ARBA" id="ARBA00022676"/>
    </source>
</evidence>
<keyword evidence="2" id="KW-0328">Glycosyltransferase</keyword>
<dbReference type="InterPro" id="IPR008630">
    <property type="entry name" value="Glyco_trans_34"/>
</dbReference>
<keyword evidence="3" id="KW-0808">Transferase</keyword>
<reference evidence="7 8" key="1">
    <citation type="submission" date="2017-11" db="EMBL/GenBank/DDBJ databases">
        <title>The genome of Rhizophagus clarus HR1 reveals common genetic basis of auxotrophy among arbuscular mycorrhizal fungi.</title>
        <authorList>
            <person name="Kobayashi Y."/>
        </authorList>
    </citation>
    <scope>NUCLEOTIDE SEQUENCE [LARGE SCALE GENOMIC DNA]</scope>
    <source>
        <strain evidence="7 8">HR1</strain>
    </source>
</reference>
<keyword evidence="4" id="KW-0175">Coiled coil</keyword>
<keyword evidence="6" id="KW-0812">Transmembrane</keyword>
<dbReference type="Proteomes" id="UP000247702">
    <property type="component" value="Unassembled WGS sequence"/>
</dbReference>
<dbReference type="InterPro" id="IPR028245">
    <property type="entry name" value="PIL1/LSP1"/>
</dbReference>
<dbReference type="GO" id="GO:0016757">
    <property type="term" value="F:glycosyltransferase activity"/>
    <property type="evidence" value="ECO:0007669"/>
    <property type="project" value="UniProtKB-KW"/>
</dbReference>
<dbReference type="InterPro" id="IPR027267">
    <property type="entry name" value="AH/BAR_dom_sf"/>
</dbReference>
<feature type="coiled-coil region" evidence="4">
    <location>
        <begin position="673"/>
        <end position="707"/>
    </location>
</feature>
<dbReference type="GO" id="GO:0036286">
    <property type="term" value="C:eisosome filament"/>
    <property type="evidence" value="ECO:0007669"/>
    <property type="project" value="TreeGrafter"/>
</dbReference>
<keyword evidence="8" id="KW-1185">Reference proteome</keyword>
<dbReference type="EMBL" id="BEXD01002013">
    <property type="protein sequence ID" value="GBB96695.1"/>
    <property type="molecule type" value="Genomic_DNA"/>
</dbReference>
<evidence type="ECO:0000256" key="4">
    <source>
        <dbReference type="SAM" id="Coils"/>
    </source>
</evidence>
<protein>
    <submittedName>
        <fullName evidence="7">Uncharacterized protein</fullName>
    </submittedName>
</protein>
<dbReference type="Pfam" id="PF05637">
    <property type="entry name" value="Glyco_transf_34"/>
    <property type="match status" value="1"/>
</dbReference>
<sequence>MPVYHFRKINIYVAAFLIAFLIFLLSSPYVVQDFTFNDEFIDLPTQVSPDEKKNKPLIDSDDGAPNTSGHYNLLFAITSTVGAIHQRRFLREAFFGIKNNLEPCMVQDGNVYYKFLIEPYKSVDKGTLRDFTAEFVEYDDIKEFPNISGQKFQESILQWAQDLGKQGITYNYLVIINDKTLINLEKLQQVLEESSIRGNILTQTQKRTLVWGSFMTLDADDMSIILGRDAVAPILDSKNSIKVIDSNFTNTITRAFQYYQAYPDDSGLYLLNDDVGIIEFPNAVENVSIEKTIAVGRIFLEEDIRDLFDHLSIPKTLICHPRSDPSKLNIAVITSSFVYDNLCMLPAARLTGENKRDYAKKNGYSFVARSAEFAQQTYKRRKTVWGKFDAIEKVLPHYDWIFWLDMDTVIMNYSVTVEELMDQFIEKAGSREQFEKKHLIVARPAHDRMINAGVFIMRNSEWSRDFLRLTQKRRDLYFGRMYEQRAMWDLMQTPEWKPGTLFLDQDDHTFNTFPSRYKSGDFVVHYAPDGCPAKPIIDAIDNVATDIRRNLTSINAMVNNDTKHLSKLLAAERGVWNSLKNLTYEQSEAAKYLSIWGKSEGADLSDITEKYGLLITKLSETESILADRYSQYRGHLKDIRGREEAMKDQRLKKETLWNKIEKEERKASNSKRSEVTEQKLKDFHTELEKIEKETIAEETSLEDFKRQKLQTALLIQLDALIEFSEKIIIIANYSRDVVDQISTETTPPGEPRKTYTGQEKTSQAISNASAALSAWTPKPQTKNLVPVNAPIATSDINLPSSAPPTGFIVPTPPKGTPNSENVDFNFSSSNRKHVGGSSLAVSDDSNEADHSDLDHSEVEVESNKNKIAQTTETKTKFEEVIIDDEENESVVPSCSTVPRPPTPPKARTNTSNDLEQGTTPSITTGEIQTTNNENVQTFPHEHNESSSKHVHFSA</sequence>
<comment type="similarity">
    <text evidence="1">Belongs to the glycosyltransferase 34 family.</text>
</comment>
<organism evidence="7 8">
    <name type="scientific">Rhizophagus clarus</name>
    <dbReference type="NCBI Taxonomy" id="94130"/>
    <lineage>
        <taxon>Eukaryota</taxon>
        <taxon>Fungi</taxon>
        <taxon>Fungi incertae sedis</taxon>
        <taxon>Mucoromycota</taxon>
        <taxon>Glomeromycotina</taxon>
        <taxon>Glomeromycetes</taxon>
        <taxon>Glomerales</taxon>
        <taxon>Glomeraceae</taxon>
        <taxon>Rhizophagus</taxon>
    </lineage>
</organism>
<dbReference type="GO" id="GO:0008289">
    <property type="term" value="F:lipid binding"/>
    <property type="evidence" value="ECO:0007669"/>
    <property type="project" value="TreeGrafter"/>
</dbReference>
<keyword evidence="6" id="KW-0472">Membrane</keyword>
<dbReference type="Gene3D" id="3.90.550.10">
    <property type="entry name" value="Spore Coat Polysaccharide Biosynthesis Protein SpsA, Chain A"/>
    <property type="match status" value="1"/>
</dbReference>
<name>A0A2Z6R3V1_9GLOM</name>
<evidence type="ECO:0000313" key="8">
    <source>
        <dbReference type="Proteomes" id="UP000247702"/>
    </source>
</evidence>
<dbReference type="GO" id="GO:0006897">
    <property type="term" value="P:endocytosis"/>
    <property type="evidence" value="ECO:0007669"/>
    <property type="project" value="TreeGrafter"/>
</dbReference>
<dbReference type="InterPro" id="IPR029044">
    <property type="entry name" value="Nucleotide-diphossugar_trans"/>
</dbReference>
<dbReference type="PANTHER" id="PTHR31962">
    <property type="entry name" value="SPHINGOLIPID LONG CHAIN BASE-RESPONSIVE PROTEIN PIL1"/>
    <property type="match status" value="1"/>
</dbReference>
<dbReference type="GO" id="GO:0005886">
    <property type="term" value="C:plasma membrane"/>
    <property type="evidence" value="ECO:0007669"/>
    <property type="project" value="TreeGrafter"/>
</dbReference>
<dbReference type="PANTHER" id="PTHR31962:SF6">
    <property type="entry name" value="EISOSOME COMPONENT PIL1-DOMAIN-CONTAINING PROTEIN"/>
    <property type="match status" value="1"/>
</dbReference>
<evidence type="ECO:0000256" key="3">
    <source>
        <dbReference type="ARBA" id="ARBA00022679"/>
    </source>
</evidence>
<dbReference type="Pfam" id="PF13805">
    <property type="entry name" value="Pil1"/>
    <property type="match status" value="1"/>
</dbReference>
<comment type="caution">
    <text evidence="7">The sequence shown here is derived from an EMBL/GenBank/DDBJ whole genome shotgun (WGS) entry which is preliminary data.</text>
</comment>